<dbReference type="AlphaFoldDB" id="A0A8A1M388"/>
<dbReference type="VEuPathDB" id="FungiDB:I7I51_08065"/>
<protein>
    <submittedName>
        <fullName evidence="1">Uncharacterized protein</fullName>
    </submittedName>
</protein>
<accession>A0A8A1M388</accession>
<organism evidence="1 2">
    <name type="scientific">Ajellomyces capsulatus</name>
    <name type="common">Darling's disease fungus</name>
    <name type="synonym">Histoplasma capsulatum</name>
    <dbReference type="NCBI Taxonomy" id="5037"/>
    <lineage>
        <taxon>Eukaryota</taxon>
        <taxon>Fungi</taxon>
        <taxon>Dikarya</taxon>
        <taxon>Ascomycota</taxon>
        <taxon>Pezizomycotina</taxon>
        <taxon>Eurotiomycetes</taxon>
        <taxon>Eurotiomycetidae</taxon>
        <taxon>Onygenales</taxon>
        <taxon>Ajellomycetaceae</taxon>
        <taxon>Histoplasma</taxon>
    </lineage>
</organism>
<evidence type="ECO:0000313" key="2">
    <source>
        <dbReference type="Proteomes" id="UP000663671"/>
    </source>
</evidence>
<evidence type="ECO:0000313" key="1">
    <source>
        <dbReference type="EMBL" id="QSS58637.1"/>
    </source>
</evidence>
<gene>
    <name evidence="1" type="ORF">I7I51_08065</name>
</gene>
<dbReference type="Proteomes" id="UP000663671">
    <property type="component" value="Chromosome 2"/>
</dbReference>
<sequence length="73" mass="7762">MPCLSLAMEIVSSTHSQTNCTEALTATLKSESVWSSICGTMRTISEISPQMLGESVELPGGAPLKLPVLRIPM</sequence>
<proteinExistence type="predicted"/>
<dbReference type="EMBL" id="CP069109">
    <property type="protein sequence ID" value="QSS58637.1"/>
    <property type="molecule type" value="Genomic_DNA"/>
</dbReference>
<reference evidence="1" key="1">
    <citation type="submission" date="2021-01" db="EMBL/GenBank/DDBJ databases">
        <title>Chromosome-level genome assembly of a human fungal pathogen reveals clustering of transcriptionally co-regulated genes.</title>
        <authorList>
            <person name="Voorhies M."/>
            <person name="Cohen S."/>
            <person name="Shea T.P."/>
            <person name="Petrus S."/>
            <person name="Munoz J.F."/>
            <person name="Poplawski S."/>
            <person name="Goldman W.E."/>
            <person name="Michael T."/>
            <person name="Cuomo C.A."/>
            <person name="Sil A."/>
            <person name="Beyhan S."/>
        </authorList>
    </citation>
    <scope>NUCLEOTIDE SEQUENCE</scope>
    <source>
        <strain evidence="1">WU24</strain>
    </source>
</reference>
<name>A0A8A1M388_AJECA</name>